<evidence type="ECO:0000313" key="1">
    <source>
        <dbReference type="EMBL" id="MEJ5220160.1"/>
    </source>
</evidence>
<comment type="caution">
    <text evidence="1">The sequence shown here is derived from an EMBL/GenBank/DDBJ whole genome shotgun (WGS) entry which is preliminary data.</text>
</comment>
<protein>
    <submittedName>
        <fullName evidence="1">Uncharacterized protein</fullName>
    </submittedName>
</protein>
<dbReference type="Proteomes" id="UP001368270">
    <property type="component" value="Unassembled WGS sequence"/>
</dbReference>
<proteinExistence type="predicted"/>
<gene>
    <name evidence="1" type="ORF">WG622_18040</name>
</gene>
<organism evidence="1 2">
    <name type="scientific">Cognatishimia coralii</name>
    <dbReference type="NCBI Taxonomy" id="3083254"/>
    <lineage>
        <taxon>Bacteria</taxon>
        <taxon>Pseudomonadati</taxon>
        <taxon>Pseudomonadota</taxon>
        <taxon>Alphaproteobacteria</taxon>
        <taxon>Rhodobacterales</taxon>
        <taxon>Paracoccaceae</taxon>
        <taxon>Cognatishimia</taxon>
    </lineage>
</organism>
<accession>A0ABU8QL49</accession>
<reference evidence="1 2" key="1">
    <citation type="submission" date="2024-03" db="EMBL/GenBank/DDBJ databases">
        <title>Cognatishimia coralii sp. nov., a marine bacterium isolated from coral surrounding seawater.</title>
        <authorList>
            <person name="Liu X."/>
            <person name="Liu S."/>
            <person name="Sun H."/>
            <person name="Zhang Y."/>
        </authorList>
    </citation>
    <scope>NUCLEOTIDE SEQUENCE [LARGE SCALE GENOMIC DNA]</scope>
    <source>
        <strain evidence="1 2">D5M38</strain>
    </source>
</reference>
<evidence type="ECO:0000313" key="2">
    <source>
        <dbReference type="Proteomes" id="UP001368270"/>
    </source>
</evidence>
<dbReference type="EMBL" id="JBBGAZ010000018">
    <property type="protein sequence ID" value="MEJ5220160.1"/>
    <property type="molecule type" value="Genomic_DNA"/>
</dbReference>
<sequence length="78" mass="8663">MVAFAFTVETECGPVTVHTDELEQFLTGFEVDVATRPPATLIDKDQTFHLPYLIGYKGPLLMGRCANGDRAIGYEERV</sequence>
<keyword evidence="2" id="KW-1185">Reference proteome</keyword>
<name>A0ABU8QL49_9RHOB</name>
<dbReference type="RefSeq" id="WP_303963344.1">
    <property type="nucleotide sequence ID" value="NZ_JBBGAZ010000018.1"/>
</dbReference>